<evidence type="ECO:0000313" key="6">
    <source>
        <dbReference type="Proteomes" id="UP000198287"/>
    </source>
</evidence>
<dbReference type="GO" id="GO:0003697">
    <property type="term" value="F:single-stranded DNA binding"/>
    <property type="evidence" value="ECO:0007669"/>
    <property type="project" value="InterPro"/>
</dbReference>
<dbReference type="AlphaFoldDB" id="A0A226D0T9"/>
<feature type="region of interest" description="Disordered" evidence="3">
    <location>
        <begin position="251"/>
        <end position="287"/>
    </location>
</feature>
<dbReference type="GO" id="GO:0006974">
    <property type="term" value="P:DNA damage response"/>
    <property type="evidence" value="ECO:0007669"/>
    <property type="project" value="InterPro"/>
</dbReference>
<dbReference type="InterPro" id="IPR006640">
    <property type="entry name" value="SprT-like_domain"/>
</dbReference>
<reference evidence="5 6" key="1">
    <citation type="submission" date="2015-12" db="EMBL/GenBank/DDBJ databases">
        <title>The genome of Folsomia candida.</title>
        <authorList>
            <person name="Faddeeva A."/>
            <person name="Derks M.F."/>
            <person name="Anvar Y."/>
            <person name="Smit S."/>
            <person name="Van Straalen N."/>
            <person name="Roelofs D."/>
        </authorList>
    </citation>
    <scope>NUCLEOTIDE SEQUENCE [LARGE SCALE GENOMIC DNA]</scope>
    <source>
        <strain evidence="5 6">VU population</strain>
        <tissue evidence="5">Whole body</tissue>
    </source>
</reference>
<proteinExistence type="predicted"/>
<evidence type="ECO:0000256" key="2">
    <source>
        <dbReference type="ARBA" id="ARBA00023242"/>
    </source>
</evidence>
<dbReference type="InterPro" id="IPR055220">
    <property type="entry name" value="SPRTN_ZBD"/>
</dbReference>
<protein>
    <submittedName>
        <fullName evidence="5">SprT-like domain-containing protein Spartan</fullName>
    </submittedName>
</protein>
<accession>A0A226D0T9</accession>
<dbReference type="PANTHER" id="PTHR21220">
    <property type="entry name" value="DNA-DEPENDENT METALLOPROTEASE SPRTN"/>
    <property type="match status" value="1"/>
</dbReference>
<organism evidence="5 6">
    <name type="scientific">Folsomia candida</name>
    <name type="common">Springtail</name>
    <dbReference type="NCBI Taxonomy" id="158441"/>
    <lineage>
        <taxon>Eukaryota</taxon>
        <taxon>Metazoa</taxon>
        <taxon>Ecdysozoa</taxon>
        <taxon>Arthropoda</taxon>
        <taxon>Hexapoda</taxon>
        <taxon>Collembola</taxon>
        <taxon>Entomobryomorpha</taxon>
        <taxon>Isotomoidea</taxon>
        <taxon>Isotomidae</taxon>
        <taxon>Proisotominae</taxon>
        <taxon>Folsomia</taxon>
    </lineage>
</organism>
<name>A0A226D0T9_FOLCA</name>
<sequence>MSSSGGGGGSGNGDMVNLHDPDLELIDPTPDIHALFAHFNKEFFSGALGAVTVEWSSRMTSCAGLCYYLGRRGGCRIKLSKPLLTLRPRTDLVDTLLHEMIHAYFFVKNGFTRLDRDGHGPDFQQYMKAINEAAGTKITVYHTFHDEVDHHRRHWWKCTGPCVTRPPFFGIVKRAMNRAPGPNDLWWSEHQASCSGSFVKIKEPEKPVKVAKRRLPGGATSLVGSGAVVGGGNTMPMQPITKFFTPANHAGGVASASSSSHEITEITDHSTPMSVDDPITLSDSDDDDIDSDLRKAIALSLGSSLTMNGQSSSSGNRPSTSNAATASVAAGGGGPSTSRNTQVYQSVPFPQLRPNYSNPSTTSSYNFPGVGHRLGS</sequence>
<dbReference type="GO" id="GO:0004222">
    <property type="term" value="F:metalloendopeptidase activity"/>
    <property type="evidence" value="ECO:0007669"/>
    <property type="project" value="InterPro"/>
</dbReference>
<dbReference type="EMBL" id="LNIX01000045">
    <property type="protein sequence ID" value="OXA38474.1"/>
    <property type="molecule type" value="Genomic_DNA"/>
</dbReference>
<dbReference type="GO" id="GO:0005634">
    <property type="term" value="C:nucleus"/>
    <property type="evidence" value="ECO:0007669"/>
    <property type="project" value="UniProtKB-SubCell"/>
</dbReference>
<evidence type="ECO:0000256" key="3">
    <source>
        <dbReference type="SAM" id="MobiDB-lite"/>
    </source>
</evidence>
<feature type="compositionally biased region" description="Low complexity" evidence="3">
    <location>
        <begin position="311"/>
        <end position="329"/>
    </location>
</feature>
<dbReference type="GO" id="GO:0031593">
    <property type="term" value="F:polyubiquitin modification-dependent protein binding"/>
    <property type="evidence" value="ECO:0007669"/>
    <property type="project" value="TreeGrafter"/>
</dbReference>
<comment type="subcellular location">
    <subcellularLocation>
        <location evidence="1">Nucleus</location>
    </subcellularLocation>
</comment>
<dbReference type="Pfam" id="PF10263">
    <property type="entry name" value="SprT-like"/>
    <property type="match status" value="1"/>
</dbReference>
<dbReference type="Pfam" id="PF22934">
    <property type="entry name" value="SPRTN_ZBD"/>
    <property type="match status" value="1"/>
</dbReference>
<feature type="region of interest" description="Disordered" evidence="3">
    <location>
        <begin position="305"/>
        <end position="376"/>
    </location>
</feature>
<dbReference type="OrthoDB" id="5236983at2759"/>
<dbReference type="SMART" id="SM00731">
    <property type="entry name" value="SprT"/>
    <property type="match status" value="1"/>
</dbReference>
<dbReference type="InterPro" id="IPR044245">
    <property type="entry name" value="Spartan"/>
</dbReference>
<dbReference type="STRING" id="158441.A0A226D0T9"/>
<feature type="domain" description="SprT-like" evidence="4">
    <location>
        <begin position="30"/>
        <end position="201"/>
    </location>
</feature>
<keyword evidence="2" id="KW-0539">Nucleus</keyword>
<keyword evidence="6" id="KW-1185">Reference proteome</keyword>
<evidence type="ECO:0000256" key="1">
    <source>
        <dbReference type="ARBA" id="ARBA00004123"/>
    </source>
</evidence>
<dbReference type="PANTHER" id="PTHR21220:SF0">
    <property type="entry name" value="DNA-DEPENDENT METALLOPROTEASE SPRTN"/>
    <property type="match status" value="1"/>
</dbReference>
<evidence type="ECO:0000259" key="4">
    <source>
        <dbReference type="SMART" id="SM00731"/>
    </source>
</evidence>
<gene>
    <name evidence="5" type="ORF">Fcan01_26770</name>
</gene>
<feature type="compositionally biased region" description="Low complexity" evidence="3">
    <location>
        <begin position="354"/>
        <end position="366"/>
    </location>
</feature>
<dbReference type="Proteomes" id="UP000198287">
    <property type="component" value="Unassembled WGS sequence"/>
</dbReference>
<evidence type="ECO:0000313" key="5">
    <source>
        <dbReference type="EMBL" id="OXA38474.1"/>
    </source>
</evidence>
<comment type="caution">
    <text evidence="5">The sequence shown here is derived from an EMBL/GenBank/DDBJ whole genome shotgun (WGS) entry which is preliminary data.</text>
</comment>